<keyword evidence="5" id="KW-1185">Reference proteome</keyword>
<feature type="region of interest" description="Disordered" evidence="2">
    <location>
        <begin position="86"/>
        <end position="196"/>
    </location>
</feature>
<dbReference type="SUPFAM" id="SSF56925">
    <property type="entry name" value="OMPA-like"/>
    <property type="match status" value="1"/>
</dbReference>
<evidence type="ECO:0000256" key="1">
    <source>
        <dbReference type="SAM" id="Coils"/>
    </source>
</evidence>
<proteinExistence type="predicted"/>
<keyword evidence="3" id="KW-1133">Transmembrane helix</keyword>
<protein>
    <submittedName>
        <fullName evidence="4">PorT family protein</fullName>
    </submittedName>
</protein>
<feature type="compositionally biased region" description="Basic and acidic residues" evidence="2">
    <location>
        <begin position="147"/>
        <end position="157"/>
    </location>
</feature>
<dbReference type="AlphaFoldDB" id="A0A7K1LS58"/>
<comment type="caution">
    <text evidence="4">The sequence shown here is derived from an EMBL/GenBank/DDBJ whole genome shotgun (WGS) entry which is preliminary data.</text>
</comment>
<gene>
    <name evidence="4" type="ORF">FLP08_12050</name>
</gene>
<dbReference type="Proteomes" id="UP000460416">
    <property type="component" value="Unassembled WGS sequence"/>
</dbReference>
<keyword evidence="3" id="KW-0812">Transmembrane</keyword>
<evidence type="ECO:0000256" key="2">
    <source>
        <dbReference type="SAM" id="MobiDB-lite"/>
    </source>
</evidence>
<sequence>MKEKKNIDRIYQEKFKDFEREPDERLWGNIASRLDKEEEKEPVLIPLWWKIGGVAAVLAIVIASLLFTQNQSPLSNEPGVVIEEIDNSPETEPGESIHNKNEAARIESPNSIAEEENSAMQGGQENSNSSQSLGTKNNTQEALAKQDNLKKDTKKESALFSKNTAVAQQTSQTTAPKNEKEEDAINPVPANKADSGMIAENEPVKIDSISPASLLEDENELAKIEEEKEKSKDEEEAIAEADLKRMRLSTFAAPVFYKNIGNGNELSNQLAENGSSSEVTLSYGVKVAYQLSEKLRIRTGISKVDINNSTQGIAFSPAMASSFENLSLLEDNIEIRNNNSAPSPAGEQTGPLPTFTGDSNTALTTAVATPGEIRQQFGYIEIPLELEYALIDKRFGLNIIGGGSSLFLDHNRVDLVSGESRTRLGEATNINSTSFSTNIGLGLDYKLTEKFSLSMEPIFKYQLNTFNNVDNVQPVNFGVYSGINFRF</sequence>
<dbReference type="InterPro" id="IPR011250">
    <property type="entry name" value="OMP/PagP_B-barrel"/>
</dbReference>
<evidence type="ECO:0000313" key="5">
    <source>
        <dbReference type="Proteomes" id="UP000460416"/>
    </source>
</evidence>
<name>A0A7K1LS58_9FLAO</name>
<evidence type="ECO:0000256" key="3">
    <source>
        <dbReference type="SAM" id="Phobius"/>
    </source>
</evidence>
<feature type="region of interest" description="Disordered" evidence="2">
    <location>
        <begin position="337"/>
        <end position="360"/>
    </location>
</feature>
<feature type="compositionally biased region" description="Low complexity" evidence="2">
    <location>
        <begin position="121"/>
        <end position="132"/>
    </location>
</feature>
<feature type="coiled-coil region" evidence="1">
    <location>
        <begin position="214"/>
        <end position="244"/>
    </location>
</feature>
<keyword evidence="3" id="KW-0472">Membrane</keyword>
<evidence type="ECO:0000313" key="4">
    <source>
        <dbReference type="EMBL" id="MUP43310.1"/>
    </source>
</evidence>
<feature type="compositionally biased region" description="Basic and acidic residues" evidence="2">
    <location>
        <begin position="95"/>
        <end position="105"/>
    </location>
</feature>
<dbReference type="RefSeq" id="WP_156276998.1">
    <property type="nucleotide sequence ID" value="NZ_BAABGI010000001.1"/>
</dbReference>
<accession>A0A7K1LS58</accession>
<feature type="transmembrane region" description="Helical" evidence="3">
    <location>
        <begin position="47"/>
        <end position="67"/>
    </location>
</feature>
<reference evidence="4 5" key="1">
    <citation type="submission" date="2019-07" db="EMBL/GenBank/DDBJ databases">
        <title>Gramella aestuarii sp. nov., isolated from a tidal flat, and emended description of Gramella echinicola.</title>
        <authorList>
            <person name="Liu L."/>
        </authorList>
    </citation>
    <scope>NUCLEOTIDE SEQUENCE [LARGE SCALE GENOMIC DNA]</scope>
    <source>
        <strain evidence="4 5">BS12</strain>
    </source>
</reference>
<feature type="compositionally biased region" description="Low complexity" evidence="2">
    <location>
        <begin position="164"/>
        <end position="175"/>
    </location>
</feature>
<dbReference type="EMBL" id="VJVW01000004">
    <property type="protein sequence ID" value="MUP43310.1"/>
    <property type="molecule type" value="Genomic_DNA"/>
</dbReference>
<dbReference type="OrthoDB" id="1113942at2"/>
<keyword evidence="1" id="KW-0175">Coiled coil</keyword>
<organism evidence="4 5">
    <name type="scientific">Christiangramia aestuarii</name>
    <dbReference type="NCBI Taxonomy" id="1028746"/>
    <lineage>
        <taxon>Bacteria</taxon>
        <taxon>Pseudomonadati</taxon>
        <taxon>Bacteroidota</taxon>
        <taxon>Flavobacteriia</taxon>
        <taxon>Flavobacteriales</taxon>
        <taxon>Flavobacteriaceae</taxon>
        <taxon>Christiangramia</taxon>
    </lineage>
</organism>